<gene>
    <name evidence="2" type="ORF">C8E97_3541</name>
</gene>
<dbReference type="Proteomes" id="UP000282084">
    <property type="component" value="Unassembled WGS sequence"/>
</dbReference>
<proteinExistence type="predicted"/>
<reference evidence="2 3" key="1">
    <citation type="submission" date="2018-10" db="EMBL/GenBank/DDBJ databases">
        <title>Sequencing the genomes of 1000 actinobacteria strains.</title>
        <authorList>
            <person name="Klenk H.-P."/>
        </authorList>
    </citation>
    <scope>NUCLEOTIDE SEQUENCE [LARGE SCALE GENOMIC DNA]</scope>
    <source>
        <strain evidence="2 3">DSM 43800</strain>
    </source>
</reference>
<dbReference type="AlphaFoldDB" id="A0A495W192"/>
<evidence type="ECO:0000256" key="1">
    <source>
        <dbReference type="SAM" id="MobiDB-lite"/>
    </source>
</evidence>
<name>A0A495W192_9PSEU</name>
<evidence type="ECO:0000313" key="3">
    <source>
        <dbReference type="Proteomes" id="UP000282084"/>
    </source>
</evidence>
<evidence type="ECO:0000313" key="2">
    <source>
        <dbReference type="EMBL" id="RKT54890.1"/>
    </source>
</evidence>
<organism evidence="2 3">
    <name type="scientific">Saccharothrix australiensis</name>
    <dbReference type="NCBI Taxonomy" id="2072"/>
    <lineage>
        <taxon>Bacteria</taxon>
        <taxon>Bacillati</taxon>
        <taxon>Actinomycetota</taxon>
        <taxon>Actinomycetes</taxon>
        <taxon>Pseudonocardiales</taxon>
        <taxon>Pseudonocardiaceae</taxon>
        <taxon>Saccharothrix</taxon>
    </lineage>
</organism>
<dbReference type="EMBL" id="RBXO01000001">
    <property type="protein sequence ID" value="RKT54890.1"/>
    <property type="molecule type" value="Genomic_DNA"/>
</dbReference>
<feature type="region of interest" description="Disordered" evidence="1">
    <location>
        <begin position="1"/>
        <end position="52"/>
    </location>
</feature>
<dbReference type="RefSeq" id="WP_170211888.1">
    <property type="nucleotide sequence ID" value="NZ_RBXO01000001.1"/>
</dbReference>
<feature type="compositionally biased region" description="Low complexity" evidence="1">
    <location>
        <begin position="14"/>
        <end position="29"/>
    </location>
</feature>
<accession>A0A495W192</accession>
<sequence length="52" mass="5273">MTRFATLLPGAIGGTATRAAGPTPSTSPRRPGRVVEHDYGPRARPAAGSADV</sequence>
<comment type="caution">
    <text evidence="2">The sequence shown here is derived from an EMBL/GenBank/DDBJ whole genome shotgun (WGS) entry which is preliminary data.</text>
</comment>
<protein>
    <submittedName>
        <fullName evidence="2">Uncharacterized protein</fullName>
    </submittedName>
</protein>
<keyword evidence="3" id="KW-1185">Reference proteome</keyword>